<dbReference type="Proteomes" id="UP000019364">
    <property type="component" value="Unassembled WGS sequence"/>
</dbReference>
<name>W7YCI8_9BACL</name>
<evidence type="ECO:0000313" key="2">
    <source>
        <dbReference type="EMBL" id="GAF08630.1"/>
    </source>
</evidence>
<keyword evidence="3" id="KW-1185">Reference proteome</keyword>
<feature type="transmembrane region" description="Helical" evidence="1">
    <location>
        <begin position="12"/>
        <end position="34"/>
    </location>
</feature>
<keyword evidence="1" id="KW-1133">Transmembrane helix</keyword>
<dbReference type="STRING" id="1236976.JCM16418_2716"/>
<dbReference type="RefSeq" id="WP_242403815.1">
    <property type="nucleotide sequence ID" value="NZ_BAVZ01000007.1"/>
</dbReference>
<dbReference type="AlphaFoldDB" id="W7YCI8"/>
<organism evidence="2 3">
    <name type="scientific">Paenibacillus pini JCM 16418</name>
    <dbReference type="NCBI Taxonomy" id="1236976"/>
    <lineage>
        <taxon>Bacteria</taxon>
        <taxon>Bacillati</taxon>
        <taxon>Bacillota</taxon>
        <taxon>Bacilli</taxon>
        <taxon>Bacillales</taxon>
        <taxon>Paenibacillaceae</taxon>
        <taxon>Paenibacillus</taxon>
    </lineage>
</organism>
<protein>
    <submittedName>
        <fullName evidence="2">Uncharacterized protein</fullName>
    </submittedName>
</protein>
<sequence>MGLSIMMLGDALNITVGIAALIMPAVIAYLIYLFSPKKKEKSYITTPHPEGQL</sequence>
<keyword evidence="1" id="KW-0812">Transmembrane</keyword>
<proteinExistence type="predicted"/>
<comment type="caution">
    <text evidence="2">The sequence shown here is derived from an EMBL/GenBank/DDBJ whole genome shotgun (WGS) entry which is preliminary data.</text>
</comment>
<reference evidence="2 3" key="1">
    <citation type="journal article" date="2014" name="Genome Announc.">
        <title>Draft Genome Sequence of Paenibacillus pini JCM 16418T, Isolated from the Rhizosphere of Pine Tree.</title>
        <authorList>
            <person name="Yuki M."/>
            <person name="Oshima K."/>
            <person name="Suda W."/>
            <person name="Oshida Y."/>
            <person name="Kitamura K."/>
            <person name="Iida Y."/>
            <person name="Hattori M."/>
            <person name="Ohkuma M."/>
        </authorList>
    </citation>
    <scope>NUCLEOTIDE SEQUENCE [LARGE SCALE GENOMIC DNA]</scope>
    <source>
        <strain evidence="2 3">JCM 16418</strain>
    </source>
</reference>
<accession>W7YCI8</accession>
<evidence type="ECO:0000256" key="1">
    <source>
        <dbReference type="SAM" id="Phobius"/>
    </source>
</evidence>
<evidence type="ECO:0000313" key="3">
    <source>
        <dbReference type="Proteomes" id="UP000019364"/>
    </source>
</evidence>
<keyword evidence="1" id="KW-0472">Membrane</keyword>
<gene>
    <name evidence="2" type="ORF">JCM16418_2716</name>
</gene>
<dbReference type="EMBL" id="BAVZ01000007">
    <property type="protein sequence ID" value="GAF08630.1"/>
    <property type="molecule type" value="Genomic_DNA"/>
</dbReference>